<dbReference type="Proteomes" id="UP000240572">
    <property type="component" value="Unassembled WGS sequence"/>
</dbReference>
<reference evidence="3 4" key="1">
    <citation type="submission" date="2018-03" db="EMBL/GenBank/DDBJ databases">
        <title>Genomic Encyclopedia of Type Strains, Phase III (KMG-III): the genomes of soil and plant-associated and newly described type strains.</title>
        <authorList>
            <person name="Whitman W."/>
        </authorList>
    </citation>
    <scope>NUCLEOTIDE SEQUENCE [LARGE SCALE GENOMIC DNA]</scope>
    <source>
        <strain evidence="3 4">CGMCC 1.12700</strain>
    </source>
</reference>
<dbReference type="OrthoDB" id="594879at2"/>
<feature type="domain" description="DUF3298" evidence="1">
    <location>
        <begin position="294"/>
        <end position="369"/>
    </location>
</feature>
<organism evidence="3 4">
    <name type="scientific">Taibaiella chishuiensis</name>
    <dbReference type="NCBI Taxonomy" id="1434707"/>
    <lineage>
        <taxon>Bacteria</taxon>
        <taxon>Pseudomonadati</taxon>
        <taxon>Bacteroidota</taxon>
        <taxon>Chitinophagia</taxon>
        <taxon>Chitinophagales</taxon>
        <taxon>Chitinophagaceae</taxon>
        <taxon>Taibaiella</taxon>
    </lineage>
</organism>
<dbReference type="InterPro" id="IPR025303">
    <property type="entry name" value="PdaC"/>
</dbReference>
<dbReference type="RefSeq" id="WP_106520839.1">
    <property type="nucleotide sequence ID" value="NZ_PYGD01000001.1"/>
</dbReference>
<comment type="caution">
    <text evidence="3">The sequence shown here is derived from an EMBL/GenBank/DDBJ whole genome shotgun (WGS) entry which is preliminary data.</text>
</comment>
<dbReference type="EMBL" id="PYGD01000001">
    <property type="protein sequence ID" value="PSK94107.1"/>
    <property type="molecule type" value="Genomic_DNA"/>
</dbReference>
<sequence length="385" mass="43163">MKAQQLVLALGMLLLAACGGNKEENGNTPKVPTALNPADTVLPARFYKRLEGTIAGKPVVMHLQRIGDVYDAMYYYRDQGKWLLLNYEKDSSNNTDIRFSEVVALTTNSEQDANPPQLIMRYAGGSFTGNWKNKEGKTYPIDLKENYPAGSYHFAPLLFIDTAVAFPEKTNSPVARISESFPLATGAGDTAWINNRITRLLDFDTTLSIDQAATKAHTSYLKSYREESKKMAGEEATAFLNYEQGHTVAIRYNKNDLLLLESLYYAYEGGAHGNYGTEMICYDVKNKKEITLADLVKADSATLQPILEKRFRQQVGLKPGVSLNTVLFEEHLATTDNFYFTEQGLGFVYNPYEIASYAQGTIHVFVPFSDLQPYLNKELLSRIQQ</sequence>
<protein>
    <submittedName>
        <fullName evidence="3">Uncharacterized protein DUF4163</fullName>
    </submittedName>
</protein>
<accession>A0A2P8DA91</accession>
<dbReference type="Gene3D" id="3.30.565.40">
    <property type="entry name" value="Fervidobacterium nodosum Rt17-B1 like"/>
    <property type="match status" value="1"/>
</dbReference>
<dbReference type="PROSITE" id="PS51257">
    <property type="entry name" value="PROKAR_LIPOPROTEIN"/>
    <property type="match status" value="1"/>
</dbReference>
<dbReference type="Gene3D" id="3.90.640.20">
    <property type="entry name" value="Heat-shock cognate protein, ATPase"/>
    <property type="match status" value="1"/>
</dbReference>
<evidence type="ECO:0000313" key="4">
    <source>
        <dbReference type="Proteomes" id="UP000240572"/>
    </source>
</evidence>
<evidence type="ECO:0000259" key="2">
    <source>
        <dbReference type="Pfam" id="PF13739"/>
    </source>
</evidence>
<proteinExistence type="predicted"/>
<dbReference type="InterPro" id="IPR037126">
    <property type="entry name" value="PdaC/RsiV-like_sf"/>
</dbReference>
<keyword evidence="4" id="KW-1185">Reference proteome</keyword>
<evidence type="ECO:0000259" key="1">
    <source>
        <dbReference type="Pfam" id="PF11738"/>
    </source>
</evidence>
<evidence type="ECO:0000313" key="3">
    <source>
        <dbReference type="EMBL" id="PSK94107.1"/>
    </source>
</evidence>
<dbReference type="Pfam" id="PF11738">
    <property type="entry name" value="DUF3298"/>
    <property type="match status" value="1"/>
</dbReference>
<dbReference type="InterPro" id="IPR021729">
    <property type="entry name" value="DUF3298"/>
</dbReference>
<name>A0A2P8DA91_9BACT</name>
<feature type="domain" description="Deacetylase PdaC" evidence="2">
    <location>
        <begin position="208"/>
        <end position="275"/>
    </location>
</feature>
<dbReference type="Pfam" id="PF13739">
    <property type="entry name" value="PdaC"/>
    <property type="match status" value="1"/>
</dbReference>
<dbReference type="AlphaFoldDB" id="A0A2P8DA91"/>
<gene>
    <name evidence="3" type="ORF">B0I18_101258</name>
</gene>